<dbReference type="CDD" id="cd00018">
    <property type="entry name" value="AP2"/>
    <property type="match status" value="1"/>
</dbReference>
<organism evidence="9">
    <name type="scientific">Daucus carota subsp. sativus</name>
    <name type="common">Carrot</name>
    <dbReference type="NCBI Taxonomy" id="79200"/>
    <lineage>
        <taxon>Eukaryota</taxon>
        <taxon>Viridiplantae</taxon>
        <taxon>Streptophyta</taxon>
        <taxon>Embryophyta</taxon>
        <taxon>Tracheophyta</taxon>
        <taxon>Spermatophyta</taxon>
        <taxon>Magnoliopsida</taxon>
        <taxon>eudicotyledons</taxon>
        <taxon>Gunneridae</taxon>
        <taxon>Pentapetalae</taxon>
        <taxon>asterids</taxon>
        <taxon>campanulids</taxon>
        <taxon>Apiales</taxon>
        <taxon>Apiaceae</taxon>
        <taxon>Apioideae</taxon>
        <taxon>Scandiceae</taxon>
        <taxon>Daucinae</taxon>
        <taxon>Daucus</taxon>
        <taxon>Daucus sect. Daucus</taxon>
    </lineage>
</organism>
<evidence type="ECO:0000313" key="9">
    <source>
        <dbReference type="EMBL" id="KZM98192.1"/>
    </source>
</evidence>
<dbReference type="Gramene" id="KZM98192">
    <property type="protein sequence ID" value="KZM98192"/>
    <property type="gene ID" value="DCAR_014446"/>
</dbReference>
<sequence>MNLPPKEYLAAEGSTMYVDHQFSQSQNSGDHLQYSYRPQQVTTSGGSGMMWFGGGGDGGGIGSGGVISYGVNSSSPSYSSGSSSSGQKRTRSDQESSVTTQFPGQQLPKLQRGISQDSSSLSSVKEEPDGIAPAAADATPPPAAEIDQSAQPGASYERRKYRGVRQRPWGKWAAEIRDPHKAARVWLGTFETAEAAARAYDEAALRFRGSRAKLNFPENVRMIPPPLAPPPQPRMANSSSSAFHQPAPFLSQQFEASDTLKDYFEYSRLLQSSGDLQLHQQPNLLHQMLNVPTAPTQSFGGSFSSQSSVTMLNSPFGQPFPNQQIAGLFQRPAAGTRGEGSSQDFPATSSRMPGQYFPPSSSN</sequence>
<dbReference type="EMBL" id="CP093346">
    <property type="protein sequence ID" value="WOG97145.1"/>
    <property type="molecule type" value="Genomic_DNA"/>
</dbReference>
<reference evidence="10" key="2">
    <citation type="submission" date="2022-03" db="EMBL/GenBank/DDBJ databases">
        <title>Draft title - Genomic analysis of global carrot germplasm unveils the trajectory of domestication and the origin of high carotenoid orange carrot.</title>
        <authorList>
            <person name="Iorizzo M."/>
            <person name="Ellison S."/>
            <person name="Senalik D."/>
            <person name="Macko-Podgorni A."/>
            <person name="Grzebelus D."/>
            <person name="Bostan H."/>
            <person name="Rolling W."/>
            <person name="Curaba J."/>
            <person name="Simon P."/>
        </authorList>
    </citation>
    <scope>NUCLEOTIDE SEQUENCE</scope>
    <source>
        <tissue evidence="10">Leaf</tissue>
    </source>
</reference>
<dbReference type="GO" id="GO:0009873">
    <property type="term" value="P:ethylene-activated signaling pathway"/>
    <property type="evidence" value="ECO:0007669"/>
    <property type="project" value="InterPro"/>
</dbReference>
<keyword evidence="11" id="KW-1185">Reference proteome</keyword>
<dbReference type="GO" id="GO:0006952">
    <property type="term" value="P:defense response"/>
    <property type="evidence" value="ECO:0007669"/>
    <property type="project" value="UniProtKB-KW"/>
</dbReference>
<protein>
    <recommendedName>
        <fullName evidence="8">AP2/ERF domain-containing protein</fullName>
    </recommendedName>
</protein>
<evidence type="ECO:0000313" key="11">
    <source>
        <dbReference type="Proteomes" id="UP000077755"/>
    </source>
</evidence>
<dbReference type="PROSITE" id="PS51032">
    <property type="entry name" value="AP2_ERF"/>
    <property type="match status" value="1"/>
</dbReference>
<feature type="compositionally biased region" description="Polar residues" evidence="7">
    <location>
        <begin position="21"/>
        <end position="43"/>
    </location>
</feature>
<dbReference type="InterPro" id="IPR044808">
    <property type="entry name" value="ERF_plant"/>
</dbReference>
<keyword evidence="4" id="KW-0238">DNA-binding</keyword>
<dbReference type="InterPro" id="IPR016177">
    <property type="entry name" value="DNA-bd_dom_sf"/>
</dbReference>
<comment type="subcellular location">
    <subcellularLocation>
        <location evidence="1">Nucleus</location>
    </subcellularLocation>
</comment>
<dbReference type="Pfam" id="PF00847">
    <property type="entry name" value="AP2"/>
    <property type="match status" value="1"/>
</dbReference>
<evidence type="ECO:0000256" key="3">
    <source>
        <dbReference type="ARBA" id="ARBA00023015"/>
    </source>
</evidence>
<dbReference type="PANTHER" id="PTHR31190:SF473">
    <property type="entry name" value="OS05G0437100 PROTEIN"/>
    <property type="match status" value="1"/>
</dbReference>
<keyword evidence="2" id="KW-0611">Plant defense</keyword>
<evidence type="ECO:0000256" key="2">
    <source>
        <dbReference type="ARBA" id="ARBA00022821"/>
    </source>
</evidence>
<feature type="domain" description="AP2/ERF" evidence="8">
    <location>
        <begin position="160"/>
        <end position="217"/>
    </location>
</feature>
<evidence type="ECO:0000256" key="4">
    <source>
        <dbReference type="ARBA" id="ARBA00023125"/>
    </source>
</evidence>
<dbReference type="GO" id="GO:0003700">
    <property type="term" value="F:DNA-binding transcription factor activity"/>
    <property type="evidence" value="ECO:0007669"/>
    <property type="project" value="InterPro"/>
</dbReference>
<dbReference type="STRING" id="79200.A0A162A9X9"/>
<dbReference type="OrthoDB" id="1930739at2759"/>
<keyword evidence="5" id="KW-0804">Transcription</keyword>
<feature type="region of interest" description="Disordered" evidence="7">
    <location>
        <begin position="20"/>
        <end position="49"/>
    </location>
</feature>
<evidence type="ECO:0000256" key="6">
    <source>
        <dbReference type="ARBA" id="ARBA00023242"/>
    </source>
</evidence>
<evidence type="ECO:0000256" key="1">
    <source>
        <dbReference type="ARBA" id="ARBA00004123"/>
    </source>
</evidence>
<dbReference type="GO" id="GO:0005634">
    <property type="term" value="C:nucleus"/>
    <property type="evidence" value="ECO:0007669"/>
    <property type="project" value="UniProtKB-SubCell"/>
</dbReference>
<evidence type="ECO:0000256" key="7">
    <source>
        <dbReference type="SAM" id="MobiDB-lite"/>
    </source>
</evidence>
<dbReference type="KEGG" id="dcr:108218880"/>
<evidence type="ECO:0000313" key="10">
    <source>
        <dbReference type="EMBL" id="WOG97145.1"/>
    </source>
</evidence>
<reference evidence="9" key="1">
    <citation type="journal article" date="2016" name="Nat. Genet.">
        <title>A high-quality carrot genome assembly provides new insights into carotenoid accumulation and asterid genome evolution.</title>
        <authorList>
            <person name="Iorizzo M."/>
            <person name="Ellison S."/>
            <person name="Senalik D."/>
            <person name="Zeng P."/>
            <person name="Satapoomin P."/>
            <person name="Huang J."/>
            <person name="Bowman M."/>
            <person name="Iovene M."/>
            <person name="Sanseverino W."/>
            <person name="Cavagnaro P."/>
            <person name="Yildiz M."/>
            <person name="Macko-Podgorni A."/>
            <person name="Moranska E."/>
            <person name="Grzebelus E."/>
            <person name="Grzebelus D."/>
            <person name="Ashrafi H."/>
            <person name="Zheng Z."/>
            <person name="Cheng S."/>
            <person name="Spooner D."/>
            <person name="Van Deynze A."/>
            <person name="Simon P."/>
        </authorList>
    </citation>
    <scope>NUCLEOTIDE SEQUENCE [LARGE SCALE GENOMIC DNA]</scope>
    <source>
        <tissue evidence="9">Leaf</tissue>
    </source>
</reference>
<dbReference type="InterPro" id="IPR036955">
    <property type="entry name" value="AP2/ERF_dom_sf"/>
</dbReference>
<dbReference type="GO" id="GO:0003677">
    <property type="term" value="F:DNA binding"/>
    <property type="evidence" value="ECO:0007669"/>
    <property type="project" value="UniProtKB-KW"/>
</dbReference>
<proteinExistence type="predicted"/>
<feature type="region of interest" description="Disordered" evidence="7">
    <location>
        <begin position="62"/>
        <end position="162"/>
    </location>
</feature>
<keyword evidence="3" id="KW-0805">Transcription regulation</keyword>
<evidence type="ECO:0000259" key="8">
    <source>
        <dbReference type="PROSITE" id="PS51032"/>
    </source>
</evidence>
<feature type="compositionally biased region" description="Polar residues" evidence="7">
    <location>
        <begin position="339"/>
        <end position="363"/>
    </location>
</feature>
<name>A0A162A9X9_DAUCS</name>
<dbReference type="PANTHER" id="PTHR31190">
    <property type="entry name" value="DNA-BINDING DOMAIN"/>
    <property type="match status" value="1"/>
</dbReference>
<dbReference type="EMBL" id="LNRQ01000004">
    <property type="protein sequence ID" value="KZM98192.1"/>
    <property type="molecule type" value="Genomic_DNA"/>
</dbReference>
<dbReference type="AlphaFoldDB" id="A0A162A9X9"/>
<accession>A0A162A9X9</accession>
<dbReference type="Gene3D" id="3.30.730.10">
    <property type="entry name" value="AP2/ERF domain"/>
    <property type="match status" value="1"/>
</dbReference>
<dbReference type="SMART" id="SM00380">
    <property type="entry name" value="AP2"/>
    <property type="match status" value="1"/>
</dbReference>
<dbReference type="Proteomes" id="UP000077755">
    <property type="component" value="Chromosome 4"/>
</dbReference>
<dbReference type="PRINTS" id="PR00367">
    <property type="entry name" value="ETHRSPELEMNT"/>
</dbReference>
<dbReference type="FunFam" id="3.30.730.10:FF:000001">
    <property type="entry name" value="Ethylene-responsive transcription factor 2"/>
    <property type="match status" value="1"/>
</dbReference>
<feature type="compositionally biased region" description="Polar residues" evidence="7">
    <location>
        <begin position="95"/>
        <end position="104"/>
    </location>
</feature>
<keyword evidence="6" id="KW-0539">Nucleus</keyword>
<feature type="compositionally biased region" description="Polar residues" evidence="7">
    <location>
        <begin position="113"/>
        <end position="123"/>
    </location>
</feature>
<dbReference type="SUPFAM" id="SSF54171">
    <property type="entry name" value="DNA-binding domain"/>
    <property type="match status" value="1"/>
</dbReference>
<feature type="region of interest" description="Disordered" evidence="7">
    <location>
        <begin position="320"/>
        <end position="363"/>
    </location>
</feature>
<feature type="compositionally biased region" description="Low complexity" evidence="7">
    <location>
        <begin position="68"/>
        <end position="86"/>
    </location>
</feature>
<dbReference type="InterPro" id="IPR001471">
    <property type="entry name" value="AP2/ERF_dom"/>
</dbReference>
<evidence type="ECO:0000256" key="5">
    <source>
        <dbReference type="ARBA" id="ARBA00023163"/>
    </source>
</evidence>
<gene>
    <name evidence="9" type="ORF">DCAR_014446</name>
    <name evidence="10" type="ORF">DCAR_0416484</name>
</gene>